<organism evidence="6 7">
    <name type="scientific">Prauserella endophytica</name>
    <dbReference type="NCBI Taxonomy" id="1592324"/>
    <lineage>
        <taxon>Bacteria</taxon>
        <taxon>Bacillati</taxon>
        <taxon>Actinomycetota</taxon>
        <taxon>Actinomycetes</taxon>
        <taxon>Pseudonocardiales</taxon>
        <taxon>Pseudonocardiaceae</taxon>
        <taxon>Prauserella</taxon>
        <taxon>Prauserella coralliicola group</taxon>
    </lineage>
</organism>
<protein>
    <submittedName>
        <fullName evidence="6">Sugar ABC transporter substrate-binding protein</fullName>
    </submittedName>
</protein>
<dbReference type="InterPro" id="IPR025997">
    <property type="entry name" value="SBP_2_dom"/>
</dbReference>
<evidence type="ECO:0000313" key="7">
    <source>
        <dbReference type="Proteomes" id="UP000309992"/>
    </source>
</evidence>
<evidence type="ECO:0000256" key="2">
    <source>
        <dbReference type="ARBA" id="ARBA00007639"/>
    </source>
</evidence>
<feature type="compositionally biased region" description="Basic and acidic residues" evidence="4">
    <location>
        <begin position="57"/>
        <end position="67"/>
    </location>
</feature>
<gene>
    <name evidence="6" type="ORF">FCN18_15625</name>
</gene>
<sequence>MNPIMSQLEDQPAFLRAFGQLLDPKCLTAVPAGLRMWIPSRASPERRRSVPPGSSGPRKEAEVHEVKTTRPWARGVAAVAAAIGIAACSGEATSSGTGKTLGIVQFSGDDVYSNRALEGAADYAESQGWQTVTVDAKGSVDGANTMMENLVTRGVDAIVVSVFPSSALGAGVAAARQADVPVANWGGGLADGVLFAADTALGDEIAQRVVSDMGGKGELLVLGYRPGLPCQDREKSMDAAVAGTDIRVSKQQITIPGAATSAAEATLGWLASHPKGDTPLAVWSCFDDPATGAVSALRQAGRGDVLSYGLNGTAPAVKLVEKGELTATLWIDGPGQGEELAKRLIAHVGDPGSVEQEVIGGATQIVDKDNVADFLEQHDERN</sequence>
<dbReference type="Proteomes" id="UP000309992">
    <property type="component" value="Unassembled WGS sequence"/>
</dbReference>
<evidence type="ECO:0000313" key="6">
    <source>
        <dbReference type="EMBL" id="TKG70943.1"/>
    </source>
</evidence>
<proteinExistence type="inferred from homology"/>
<dbReference type="Gene3D" id="3.40.50.2300">
    <property type="match status" value="2"/>
</dbReference>
<evidence type="ECO:0000256" key="3">
    <source>
        <dbReference type="ARBA" id="ARBA00022729"/>
    </source>
</evidence>
<dbReference type="InterPro" id="IPR028082">
    <property type="entry name" value="Peripla_BP_I"/>
</dbReference>
<keyword evidence="7" id="KW-1185">Reference proteome</keyword>
<feature type="region of interest" description="Disordered" evidence="4">
    <location>
        <begin position="42"/>
        <end position="67"/>
    </location>
</feature>
<dbReference type="PANTHER" id="PTHR46847:SF1">
    <property type="entry name" value="D-ALLOSE-BINDING PERIPLASMIC PROTEIN-RELATED"/>
    <property type="match status" value="1"/>
</dbReference>
<dbReference type="Pfam" id="PF13407">
    <property type="entry name" value="Peripla_BP_4"/>
    <property type="match status" value="1"/>
</dbReference>
<evidence type="ECO:0000256" key="4">
    <source>
        <dbReference type="SAM" id="MobiDB-lite"/>
    </source>
</evidence>
<dbReference type="SUPFAM" id="SSF53822">
    <property type="entry name" value="Periplasmic binding protein-like I"/>
    <property type="match status" value="1"/>
</dbReference>
<dbReference type="EMBL" id="SWMS01000007">
    <property type="protein sequence ID" value="TKG70943.1"/>
    <property type="molecule type" value="Genomic_DNA"/>
</dbReference>
<dbReference type="PANTHER" id="PTHR46847">
    <property type="entry name" value="D-ALLOSE-BINDING PERIPLASMIC PROTEIN-RELATED"/>
    <property type="match status" value="1"/>
</dbReference>
<feature type="domain" description="Periplasmic binding protein" evidence="5">
    <location>
        <begin position="104"/>
        <end position="347"/>
    </location>
</feature>
<comment type="subcellular location">
    <subcellularLocation>
        <location evidence="1">Cell envelope</location>
    </subcellularLocation>
</comment>
<evidence type="ECO:0000256" key="1">
    <source>
        <dbReference type="ARBA" id="ARBA00004196"/>
    </source>
</evidence>
<keyword evidence="3" id="KW-0732">Signal</keyword>
<comment type="similarity">
    <text evidence="2">Belongs to the bacterial solute-binding protein 2 family.</text>
</comment>
<comment type="caution">
    <text evidence="6">The sequence shown here is derived from an EMBL/GenBank/DDBJ whole genome shotgun (WGS) entry which is preliminary data.</text>
</comment>
<reference evidence="6 7" key="1">
    <citation type="journal article" date="2015" name="Antonie Van Leeuwenhoek">
        <title>Prauserella endophytica sp. nov., an endophytic actinobacterium isolated from Tamarix taklamakanensis.</title>
        <authorList>
            <person name="Liu J.M."/>
            <person name="Habden X."/>
            <person name="Guo L."/>
            <person name="Tuo L."/>
            <person name="Jiang Z.K."/>
            <person name="Liu S.W."/>
            <person name="Liu X.F."/>
            <person name="Chen L."/>
            <person name="Li R.F."/>
            <person name="Zhang Y.Q."/>
            <person name="Sun C.H."/>
        </authorList>
    </citation>
    <scope>NUCLEOTIDE SEQUENCE [LARGE SCALE GENOMIC DNA]</scope>
    <source>
        <strain evidence="6 7">CGMCC 4.7182</strain>
    </source>
</reference>
<accession>A0ABY2S4X7</accession>
<evidence type="ECO:0000259" key="5">
    <source>
        <dbReference type="Pfam" id="PF13407"/>
    </source>
</evidence>
<name>A0ABY2S4X7_9PSEU</name>
<dbReference type="CDD" id="cd01536">
    <property type="entry name" value="PBP1_ABC_sugar_binding-like"/>
    <property type="match status" value="1"/>
</dbReference>